<dbReference type="Pfam" id="PF05016">
    <property type="entry name" value="ParE_toxin"/>
    <property type="match status" value="1"/>
</dbReference>
<dbReference type="RefSeq" id="WP_065280855.1">
    <property type="nucleotide sequence ID" value="NZ_CP016286.1"/>
</dbReference>
<accession>A0A1B1CAC4</accession>
<evidence type="ECO:0000256" key="1">
    <source>
        <dbReference type="ARBA" id="ARBA00006226"/>
    </source>
</evidence>
<dbReference type="InterPro" id="IPR007712">
    <property type="entry name" value="RelE/ParE_toxin"/>
</dbReference>
<sequence>MSLRIKWSRRALARLDHIGAYIARHDQGAAGRVIARIQSIVETLPDYPLMGKVGRVAGTREMVLSDIPYIVAYRAKENEIEILTILHTSLRWPKSF</sequence>
<dbReference type="OrthoDB" id="595470at2"/>
<evidence type="ECO:0000313" key="4">
    <source>
        <dbReference type="Proteomes" id="UP000092691"/>
    </source>
</evidence>
<dbReference type="EMBL" id="CP016286">
    <property type="protein sequence ID" value="ANP86659.1"/>
    <property type="molecule type" value="Genomic_DNA"/>
</dbReference>
<keyword evidence="2" id="KW-1277">Toxin-antitoxin system</keyword>
<evidence type="ECO:0000256" key="2">
    <source>
        <dbReference type="ARBA" id="ARBA00022649"/>
    </source>
</evidence>
<dbReference type="InterPro" id="IPR051803">
    <property type="entry name" value="TA_system_RelE-like_toxin"/>
</dbReference>
<reference evidence="3 4" key="1">
    <citation type="submission" date="2016-06" db="EMBL/GenBank/DDBJ databases">
        <title>Microsymbionts genomes from the relict species Vavilovia formosa.</title>
        <authorList>
            <person name="Chirak E."/>
            <person name="Kimeklis A."/>
            <person name="Andronov E."/>
        </authorList>
    </citation>
    <scope>NUCLEOTIDE SEQUENCE [LARGE SCALE GENOMIC DNA]</scope>
    <source>
        <strain evidence="3 4">Vaf10</strain>
    </source>
</reference>
<evidence type="ECO:0000313" key="3">
    <source>
        <dbReference type="EMBL" id="ANP86659.1"/>
    </source>
</evidence>
<dbReference type="PANTHER" id="PTHR33755:SF6">
    <property type="entry name" value="PLASMID STABILIZATION SYSTEM PROTEIN"/>
    <property type="match status" value="1"/>
</dbReference>
<dbReference type="InterPro" id="IPR035093">
    <property type="entry name" value="RelE/ParE_toxin_dom_sf"/>
</dbReference>
<dbReference type="Gene3D" id="3.30.2310.20">
    <property type="entry name" value="RelE-like"/>
    <property type="match status" value="1"/>
</dbReference>
<dbReference type="NCBIfam" id="TIGR02385">
    <property type="entry name" value="RelE_StbE"/>
    <property type="match status" value="1"/>
</dbReference>
<name>A0A1B1CAC4_RHILE</name>
<gene>
    <name evidence="3" type="ORF">BA011_13600</name>
</gene>
<dbReference type="AlphaFoldDB" id="A0A1B1CAC4"/>
<dbReference type="PANTHER" id="PTHR33755">
    <property type="entry name" value="TOXIN PARE1-RELATED"/>
    <property type="match status" value="1"/>
</dbReference>
<comment type="similarity">
    <text evidence="1">Belongs to the RelE toxin family.</text>
</comment>
<proteinExistence type="inferred from homology"/>
<dbReference type="Proteomes" id="UP000092691">
    <property type="component" value="Chromosome"/>
</dbReference>
<protein>
    <submittedName>
        <fullName evidence="3">Toxin Y4kP</fullName>
    </submittedName>
</protein>
<organism evidence="3 4">
    <name type="scientific">Rhizobium leguminosarum</name>
    <dbReference type="NCBI Taxonomy" id="384"/>
    <lineage>
        <taxon>Bacteria</taxon>
        <taxon>Pseudomonadati</taxon>
        <taxon>Pseudomonadota</taxon>
        <taxon>Alphaproteobacteria</taxon>
        <taxon>Hyphomicrobiales</taxon>
        <taxon>Rhizobiaceae</taxon>
        <taxon>Rhizobium/Agrobacterium group</taxon>
        <taxon>Rhizobium</taxon>
    </lineage>
</organism>